<accession>X1FIZ0</accession>
<gene>
    <name evidence="1" type="ORF">S03H2_17196</name>
</gene>
<evidence type="ECO:0000313" key="1">
    <source>
        <dbReference type="EMBL" id="GAH45631.1"/>
    </source>
</evidence>
<reference evidence="1" key="1">
    <citation type="journal article" date="2014" name="Front. Microbiol.">
        <title>High frequency of phylogenetically diverse reductive dehalogenase-homologous genes in deep subseafloor sedimentary metagenomes.</title>
        <authorList>
            <person name="Kawai M."/>
            <person name="Futagami T."/>
            <person name="Toyoda A."/>
            <person name="Takaki Y."/>
            <person name="Nishi S."/>
            <person name="Hori S."/>
            <person name="Arai W."/>
            <person name="Tsubouchi T."/>
            <person name="Morono Y."/>
            <person name="Uchiyama I."/>
            <person name="Ito T."/>
            <person name="Fujiyama A."/>
            <person name="Inagaki F."/>
            <person name="Takami H."/>
        </authorList>
    </citation>
    <scope>NUCLEOTIDE SEQUENCE</scope>
    <source>
        <strain evidence="1">Expedition CK06-06</strain>
    </source>
</reference>
<comment type="caution">
    <text evidence="1">The sequence shown here is derived from an EMBL/GenBank/DDBJ whole genome shotgun (WGS) entry which is preliminary data.</text>
</comment>
<name>X1FIZ0_9ZZZZ</name>
<dbReference type="EMBL" id="BARU01008847">
    <property type="protein sequence ID" value="GAH45631.1"/>
    <property type="molecule type" value="Genomic_DNA"/>
</dbReference>
<dbReference type="AlphaFoldDB" id="X1FIZ0"/>
<organism evidence="1">
    <name type="scientific">marine sediment metagenome</name>
    <dbReference type="NCBI Taxonomy" id="412755"/>
    <lineage>
        <taxon>unclassified sequences</taxon>
        <taxon>metagenomes</taxon>
        <taxon>ecological metagenomes</taxon>
    </lineage>
</organism>
<proteinExistence type="predicted"/>
<protein>
    <submittedName>
        <fullName evidence="1">Uncharacterized protein</fullName>
    </submittedName>
</protein>
<sequence length="34" mass="4073">IHESTDKSNIILDYPRIYGKKYKCGQCGIEWREK</sequence>
<feature type="non-terminal residue" evidence="1">
    <location>
        <position position="1"/>
    </location>
</feature>